<name>A0A6G1DFP0_9ORYZ</name>
<feature type="region of interest" description="Disordered" evidence="1">
    <location>
        <begin position="31"/>
        <end position="64"/>
    </location>
</feature>
<protein>
    <submittedName>
        <fullName evidence="2">Uncharacterized protein</fullName>
    </submittedName>
</protein>
<sequence>MDRWPPDTGHATAVAVVGHEVPGPLRRIRQRGSATPVHGPLICSSNAASSRQRSPSSLPHEAKQGKITFCPLDVSTKNEGSF</sequence>
<feature type="compositionally biased region" description="Polar residues" evidence="1">
    <location>
        <begin position="43"/>
        <end position="57"/>
    </location>
</feature>
<comment type="caution">
    <text evidence="2">The sequence shown here is derived from an EMBL/GenBank/DDBJ whole genome shotgun (WGS) entry which is preliminary data.</text>
</comment>
<organism evidence="2 3">
    <name type="scientific">Oryza meyeriana var. granulata</name>
    <dbReference type="NCBI Taxonomy" id="110450"/>
    <lineage>
        <taxon>Eukaryota</taxon>
        <taxon>Viridiplantae</taxon>
        <taxon>Streptophyta</taxon>
        <taxon>Embryophyta</taxon>
        <taxon>Tracheophyta</taxon>
        <taxon>Spermatophyta</taxon>
        <taxon>Magnoliopsida</taxon>
        <taxon>Liliopsida</taxon>
        <taxon>Poales</taxon>
        <taxon>Poaceae</taxon>
        <taxon>BOP clade</taxon>
        <taxon>Oryzoideae</taxon>
        <taxon>Oryzeae</taxon>
        <taxon>Oryzinae</taxon>
        <taxon>Oryza</taxon>
        <taxon>Oryza meyeriana</taxon>
    </lineage>
</organism>
<evidence type="ECO:0000256" key="1">
    <source>
        <dbReference type="SAM" id="MobiDB-lite"/>
    </source>
</evidence>
<reference evidence="2 3" key="1">
    <citation type="submission" date="2019-11" db="EMBL/GenBank/DDBJ databases">
        <title>Whole genome sequence of Oryza granulata.</title>
        <authorList>
            <person name="Li W."/>
        </authorList>
    </citation>
    <scope>NUCLEOTIDE SEQUENCE [LARGE SCALE GENOMIC DNA]</scope>
    <source>
        <strain evidence="3">cv. Menghai</strain>
        <tissue evidence="2">Leaf</tissue>
    </source>
</reference>
<evidence type="ECO:0000313" key="2">
    <source>
        <dbReference type="EMBL" id="KAF0911438.1"/>
    </source>
</evidence>
<dbReference type="Proteomes" id="UP000479710">
    <property type="component" value="Unassembled WGS sequence"/>
</dbReference>
<evidence type="ECO:0000313" key="3">
    <source>
        <dbReference type="Proteomes" id="UP000479710"/>
    </source>
</evidence>
<gene>
    <name evidence="2" type="ORF">E2562_008312</name>
</gene>
<proteinExistence type="predicted"/>
<keyword evidence="3" id="KW-1185">Reference proteome</keyword>
<accession>A0A6G1DFP0</accession>
<dbReference type="EMBL" id="SPHZ02000006">
    <property type="protein sequence ID" value="KAF0911438.1"/>
    <property type="molecule type" value="Genomic_DNA"/>
</dbReference>
<dbReference type="AlphaFoldDB" id="A0A6G1DFP0"/>